<sequence>MSEVTASSAAGATTADAVAAAAAITQPKKVVVKFRSIGNAPILKKSVYKISSAQRFQALIVFLRKELGYKAIEPLFVYVNSAFSPAPDETVYNLVRCFGLDNQLTINYATTPAWG</sequence>
<dbReference type="Proteomes" id="UP001139981">
    <property type="component" value="Unassembled WGS sequence"/>
</dbReference>
<proteinExistence type="predicted"/>
<dbReference type="EMBL" id="JANBVB010000169">
    <property type="protein sequence ID" value="KAJ2896774.1"/>
    <property type="molecule type" value="Genomic_DNA"/>
</dbReference>
<comment type="caution">
    <text evidence="1">The sequence shown here is derived from an EMBL/GenBank/DDBJ whole genome shotgun (WGS) entry which is preliminary data.</text>
</comment>
<accession>A0ACC1M6J9</accession>
<organism evidence="1 2">
    <name type="scientific">Coemansia aciculifera</name>
    <dbReference type="NCBI Taxonomy" id="417176"/>
    <lineage>
        <taxon>Eukaryota</taxon>
        <taxon>Fungi</taxon>
        <taxon>Fungi incertae sedis</taxon>
        <taxon>Zoopagomycota</taxon>
        <taxon>Kickxellomycotina</taxon>
        <taxon>Kickxellomycetes</taxon>
        <taxon>Kickxellales</taxon>
        <taxon>Kickxellaceae</taxon>
        <taxon>Coemansia</taxon>
    </lineage>
</organism>
<protein>
    <submittedName>
        <fullName evidence="1">Ubiquitin-like protein</fullName>
    </submittedName>
</protein>
<name>A0ACC1M6J9_9FUNG</name>
<evidence type="ECO:0000313" key="1">
    <source>
        <dbReference type="EMBL" id="KAJ2896774.1"/>
    </source>
</evidence>
<gene>
    <name evidence="1" type="primary">atg12</name>
    <name evidence="1" type="ORF">IWW38_001919</name>
</gene>
<evidence type="ECO:0000313" key="2">
    <source>
        <dbReference type="Proteomes" id="UP001139981"/>
    </source>
</evidence>
<reference evidence="1" key="1">
    <citation type="submission" date="2022-07" db="EMBL/GenBank/DDBJ databases">
        <title>Phylogenomic reconstructions and comparative analyses of Kickxellomycotina fungi.</title>
        <authorList>
            <person name="Reynolds N.K."/>
            <person name="Stajich J.E."/>
            <person name="Barry K."/>
            <person name="Grigoriev I.V."/>
            <person name="Crous P."/>
            <person name="Smith M.E."/>
        </authorList>
    </citation>
    <scope>NUCLEOTIDE SEQUENCE</scope>
    <source>
        <strain evidence="1">CBS 190363</strain>
    </source>
</reference>
<keyword evidence="2" id="KW-1185">Reference proteome</keyword>